<accession>A0A1M5JGI5</accession>
<dbReference type="Proteomes" id="UP000189796">
    <property type="component" value="Chromosome I"/>
</dbReference>
<evidence type="ECO:0000313" key="1">
    <source>
        <dbReference type="EMBL" id="SHG39163.1"/>
    </source>
</evidence>
<dbReference type="AlphaFoldDB" id="A0A1M5JGI5"/>
<protein>
    <submittedName>
        <fullName evidence="1">Uncharacterized protein</fullName>
    </submittedName>
</protein>
<name>A0A1M5JGI5_9BRAD</name>
<gene>
    <name evidence="1" type="ORF">SAMN05443248_1383</name>
</gene>
<organism evidence="1 2">
    <name type="scientific">Bradyrhizobium erythrophlei</name>
    <dbReference type="NCBI Taxonomy" id="1437360"/>
    <lineage>
        <taxon>Bacteria</taxon>
        <taxon>Pseudomonadati</taxon>
        <taxon>Pseudomonadota</taxon>
        <taxon>Alphaproteobacteria</taxon>
        <taxon>Hyphomicrobiales</taxon>
        <taxon>Nitrobacteraceae</taxon>
        <taxon>Bradyrhizobium</taxon>
    </lineage>
</organism>
<evidence type="ECO:0000313" key="2">
    <source>
        <dbReference type="Proteomes" id="UP000189796"/>
    </source>
</evidence>
<proteinExistence type="predicted"/>
<dbReference type="EMBL" id="LT670817">
    <property type="protein sequence ID" value="SHG39163.1"/>
    <property type="molecule type" value="Genomic_DNA"/>
</dbReference>
<reference evidence="1 2" key="1">
    <citation type="submission" date="2016-11" db="EMBL/GenBank/DDBJ databases">
        <authorList>
            <person name="Jaros S."/>
            <person name="Januszkiewicz K."/>
            <person name="Wedrychowicz H."/>
        </authorList>
    </citation>
    <scope>NUCLEOTIDE SEQUENCE [LARGE SCALE GENOMIC DNA]</scope>
    <source>
        <strain evidence="1 2">GAS138</strain>
    </source>
</reference>
<sequence length="42" mass="4417">MTSFFKISTAAEITLGAALSMTAGQARLTGGDRGQRSPQIQF</sequence>